<organism evidence="1 2">
    <name type="scientific">Vibrio phage ICP1</name>
    <dbReference type="NCBI Taxonomy" id="979525"/>
    <lineage>
        <taxon>Viruses</taxon>
        <taxon>Duplodnaviria</taxon>
        <taxon>Heunggongvirae</taxon>
        <taxon>Uroviricota</taxon>
        <taxon>Caudoviricetes</taxon>
        <taxon>Mohonavirus</taxon>
        <taxon>Mohonavirus ICP1</taxon>
    </lineage>
</organism>
<protein>
    <submittedName>
        <fullName evidence="1">Uncharacterized protein ORF137</fullName>
    </submittedName>
</protein>
<keyword evidence="2" id="KW-1185">Reference proteome</keyword>
<dbReference type="Proteomes" id="UP000007502">
    <property type="component" value="Segment"/>
</dbReference>
<dbReference type="GeneID" id="10228617"/>
<dbReference type="KEGG" id="vg:10228617"/>
<reference evidence="1 2" key="1">
    <citation type="journal article" date="2011" name="MBio">
        <title>Evidence of a dominant lineage of Vibrio cholerae-specific lytic bacteriophages shed by cholera patients over a 10-year period in Dhaka, Bangladesh.</title>
        <authorList>
            <person name="Seed K.D."/>
            <person name="Bodi K.L."/>
            <person name="Kropinski A.M."/>
            <person name="Ackermann H.W."/>
            <person name="Calderwood S.B."/>
            <person name="Qadri F."/>
            <person name="Camilli A."/>
        </authorList>
    </citation>
    <scope>NUCLEOTIDE SEQUENCE [LARGE SCALE GENOMIC DNA]</scope>
</reference>
<dbReference type="EMBL" id="HQ641347">
    <property type="protein sequence ID" value="ADX87954.1"/>
    <property type="molecule type" value="Genomic_DNA"/>
</dbReference>
<gene>
    <name evidence="1" type="primary">ORF137</name>
</gene>
<sequence>MAPLLATAIPTLINLLPDFAKWFGGDKAEKMTTEVLNIATNITGISDKNKALEAIMADPQTALEFQKAVMNDKYRLDEIYLQDVRDAREMQEKALEQEDLFSKRFLYYFATGWSAFAAIYLLCITFVTIPADNISTVQTVTGFIMGTLISSIIQFFFGSTKGSKDKDTIAQELIKKINIKEK</sequence>
<dbReference type="RefSeq" id="YP_004251079.1">
    <property type="nucleotide sequence ID" value="NC_015157.1"/>
</dbReference>
<evidence type="ECO:0000313" key="2">
    <source>
        <dbReference type="Proteomes" id="UP000007502"/>
    </source>
</evidence>
<proteinExistence type="predicted"/>
<accession>F1D1G0</accession>
<evidence type="ECO:0000313" key="1">
    <source>
        <dbReference type="EMBL" id="ADX87954.1"/>
    </source>
</evidence>
<dbReference type="OrthoDB" id="21869at10239"/>
<name>F1D1G0_9CAUD</name>